<feature type="signal peptide" evidence="1">
    <location>
        <begin position="1"/>
        <end position="21"/>
    </location>
</feature>
<accession>A0A1G4WWR0</accession>
<proteinExistence type="predicted"/>
<name>A0A1G4WWR0_9MYCO</name>
<dbReference type="AlphaFoldDB" id="A0A1G4WWR0"/>
<keyword evidence="1" id="KW-0732">Signal</keyword>
<dbReference type="Proteomes" id="UP000199707">
    <property type="component" value="Unassembled WGS sequence"/>
</dbReference>
<dbReference type="RefSeq" id="WP_090362949.1">
    <property type="nucleotide sequence ID" value="NZ_FMUB01000012.1"/>
</dbReference>
<organism evidence="2 3">
    <name type="scientific">Mycolicibacterium fluoranthenivorans</name>
    <dbReference type="NCBI Taxonomy" id="258505"/>
    <lineage>
        <taxon>Bacteria</taxon>
        <taxon>Bacillati</taxon>
        <taxon>Actinomycetota</taxon>
        <taxon>Actinomycetes</taxon>
        <taxon>Mycobacteriales</taxon>
        <taxon>Mycobacteriaceae</taxon>
        <taxon>Mycolicibacterium</taxon>
    </lineage>
</organism>
<dbReference type="PROSITE" id="PS51257">
    <property type="entry name" value="PROKAR_LIPOPROTEIN"/>
    <property type="match status" value="1"/>
</dbReference>
<protein>
    <recommendedName>
        <fullName evidence="4">Lipoprotein</fullName>
    </recommendedName>
</protein>
<gene>
    <name evidence="2" type="ORF">SAMN02799620_05123</name>
</gene>
<evidence type="ECO:0000313" key="2">
    <source>
        <dbReference type="EMBL" id="SCX30646.1"/>
    </source>
</evidence>
<dbReference type="EMBL" id="FMUB01000012">
    <property type="protein sequence ID" value="SCX30646.1"/>
    <property type="molecule type" value="Genomic_DNA"/>
</dbReference>
<evidence type="ECO:0008006" key="4">
    <source>
        <dbReference type="Google" id="ProtNLM"/>
    </source>
</evidence>
<feature type="chain" id="PRO_5039103172" description="Lipoprotein" evidence="1">
    <location>
        <begin position="22"/>
        <end position="181"/>
    </location>
</feature>
<reference evidence="3" key="1">
    <citation type="submission" date="2016-10" db="EMBL/GenBank/DDBJ databases">
        <authorList>
            <person name="Varghese N."/>
            <person name="Submissions S."/>
        </authorList>
    </citation>
    <scope>NUCLEOTIDE SEQUENCE [LARGE SCALE GENOMIC DNA]</scope>
    <source>
        <strain evidence="3">UNC267MFSha1.1M11</strain>
    </source>
</reference>
<sequence>MVIPKAAAGVLATAALVAACAHENTATPTTPASATTTTTSSPAVLPGVPAFLPQPPANRGQLDLIGYLTAPGPDGSTVATVYFHAPAVTSVIPPGMAGPPPCDIAARVTGAGTDHVTVDIDLTFSASSAQANRIMADCWTGEAHNPVVRSYVVGPVPATAKLFTGKPAPDTPLPKLTEPPR</sequence>
<evidence type="ECO:0000256" key="1">
    <source>
        <dbReference type="SAM" id="SignalP"/>
    </source>
</evidence>
<evidence type="ECO:0000313" key="3">
    <source>
        <dbReference type="Proteomes" id="UP000199707"/>
    </source>
</evidence>